<name>A0ABP9WN92_9GAMM</name>
<evidence type="ECO:0000313" key="4">
    <source>
        <dbReference type="Proteomes" id="UP001408594"/>
    </source>
</evidence>
<dbReference type="PANTHER" id="PTHR37946:SF1">
    <property type="entry name" value="SLL1969 PROTEIN"/>
    <property type="match status" value="1"/>
</dbReference>
<feature type="signal peptide" evidence="1">
    <location>
        <begin position="1"/>
        <end position="23"/>
    </location>
</feature>
<evidence type="ECO:0000313" key="3">
    <source>
        <dbReference type="EMBL" id="GAA5523896.1"/>
    </source>
</evidence>
<reference evidence="3 4" key="1">
    <citation type="submission" date="2024-02" db="EMBL/GenBank/DDBJ databases">
        <title>Microbulbifer aestuariivivens NBRC 112533.</title>
        <authorList>
            <person name="Ichikawa N."/>
            <person name="Katano-Makiyama Y."/>
            <person name="Hidaka K."/>
        </authorList>
    </citation>
    <scope>NUCLEOTIDE SEQUENCE [LARGE SCALE GENOMIC DNA]</scope>
    <source>
        <strain evidence="3 4">NBRC 112533</strain>
    </source>
</reference>
<dbReference type="PANTHER" id="PTHR37946">
    <property type="entry name" value="SLL1969 PROTEIN"/>
    <property type="match status" value="1"/>
</dbReference>
<dbReference type="EMBL" id="BAABRT010000002">
    <property type="protein sequence ID" value="GAA5523896.1"/>
    <property type="molecule type" value="Genomic_DNA"/>
</dbReference>
<keyword evidence="1" id="KW-0732">Signal</keyword>
<comment type="caution">
    <text evidence="3">The sequence shown here is derived from an EMBL/GenBank/DDBJ whole genome shotgun (WGS) entry which is preliminary data.</text>
</comment>
<dbReference type="Gene3D" id="3.40.50.1820">
    <property type="entry name" value="alpha/beta hydrolase"/>
    <property type="match status" value="1"/>
</dbReference>
<dbReference type="InterPro" id="IPR000073">
    <property type="entry name" value="AB_hydrolase_1"/>
</dbReference>
<sequence length="248" mass="26416">MKVKAIAAAILSLLLLTPLSGNATCVILLHGLGRSDGSMQELAEALAKANFHTVNVDYPSTLYPIETLAGQAIAPALDQCASAAEKTEDPEDTRVHFVTHSMGGILVRQYLSRVSIPNLGRVVMLGPPNQGSEVVDTLGEFPGFHAIMGDAGLQLGTGEESVPNQLGAANFDVGIIAGTRSINPILSQIIPSTDDGKVSVASTRLEGMSDHLQMPVTHVFMMQNEQVIAQVLHFLQYGRFYRAEPTSP</sequence>
<dbReference type="Pfam" id="PF12697">
    <property type="entry name" value="Abhydrolase_6"/>
    <property type="match status" value="1"/>
</dbReference>
<dbReference type="Proteomes" id="UP001408594">
    <property type="component" value="Unassembled WGS sequence"/>
</dbReference>
<keyword evidence="4" id="KW-1185">Reference proteome</keyword>
<proteinExistence type="predicted"/>
<dbReference type="SUPFAM" id="SSF53474">
    <property type="entry name" value="alpha/beta-Hydrolases"/>
    <property type="match status" value="1"/>
</dbReference>
<feature type="chain" id="PRO_5046930280" description="AB hydrolase-1 domain-containing protein" evidence="1">
    <location>
        <begin position="24"/>
        <end position="248"/>
    </location>
</feature>
<dbReference type="RefSeq" id="WP_345548438.1">
    <property type="nucleotide sequence ID" value="NZ_BAABRT010000002.1"/>
</dbReference>
<gene>
    <name evidence="3" type="ORF">Maes01_00445</name>
</gene>
<protein>
    <recommendedName>
        <fullName evidence="2">AB hydrolase-1 domain-containing protein</fullName>
    </recommendedName>
</protein>
<evidence type="ECO:0000259" key="2">
    <source>
        <dbReference type="Pfam" id="PF12697"/>
    </source>
</evidence>
<evidence type="ECO:0000256" key="1">
    <source>
        <dbReference type="SAM" id="SignalP"/>
    </source>
</evidence>
<dbReference type="InterPro" id="IPR029058">
    <property type="entry name" value="AB_hydrolase_fold"/>
</dbReference>
<accession>A0ABP9WN92</accession>
<organism evidence="3 4">
    <name type="scientific">Microbulbifer aestuariivivens</name>
    <dbReference type="NCBI Taxonomy" id="1908308"/>
    <lineage>
        <taxon>Bacteria</taxon>
        <taxon>Pseudomonadati</taxon>
        <taxon>Pseudomonadota</taxon>
        <taxon>Gammaproteobacteria</taxon>
        <taxon>Cellvibrionales</taxon>
        <taxon>Microbulbiferaceae</taxon>
        <taxon>Microbulbifer</taxon>
    </lineage>
</organism>
<feature type="domain" description="AB hydrolase-1" evidence="2">
    <location>
        <begin position="26"/>
        <end position="138"/>
    </location>
</feature>